<feature type="region of interest" description="Disordered" evidence="1">
    <location>
        <begin position="43"/>
        <end position="96"/>
    </location>
</feature>
<reference evidence="3 4" key="1">
    <citation type="submission" date="2020-08" db="EMBL/GenBank/DDBJ databases">
        <title>Sequencing the genomes of 1000 actinobacteria strains.</title>
        <authorList>
            <person name="Klenk H.-P."/>
        </authorList>
    </citation>
    <scope>NUCLEOTIDE SEQUENCE [LARGE SCALE GENOMIC DNA]</scope>
    <source>
        <strain evidence="3 4">DSM 45584</strain>
    </source>
</reference>
<evidence type="ECO:0000313" key="4">
    <source>
        <dbReference type="Proteomes" id="UP000584374"/>
    </source>
</evidence>
<dbReference type="EMBL" id="JACHIW010000001">
    <property type="protein sequence ID" value="MBB5156596.1"/>
    <property type="molecule type" value="Genomic_DNA"/>
</dbReference>
<keyword evidence="4" id="KW-1185">Reference proteome</keyword>
<accession>A0A840Q823</accession>
<feature type="chain" id="PRO_5032557609" evidence="2">
    <location>
        <begin position="28"/>
        <end position="96"/>
    </location>
</feature>
<gene>
    <name evidence="3" type="ORF">BJ970_004130</name>
</gene>
<name>A0A840Q823_9PSEU</name>
<dbReference type="Proteomes" id="UP000584374">
    <property type="component" value="Unassembled WGS sequence"/>
</dbReference>
<protein>
    <submittedName>
        <fullName evidence="3">Uncharacterized protein</fullName>
    </submittedName>
</protein>
<comment type="caution">
    <text evidence="3">The sequence shown here is derived from an EMBL/GenBank/DDBJ whole genome shotgun (WGS) entry which is preliminary data.</text>
</comment>
<evidence type="ECO:0000313" key="3">
    <source>
        <dbReference type="EMBL" id="MBB5156596.1"/>
    </source>
</evidence>
<feature type="compositionally biased region" description="Polar residues" evidence="1">
    <location>
        <begin position="47"/>
        <end position="57"/>
    </location>
</feature>
<evidence type="ECO:0000256" key="2">
    <source>
        <dbReference type="SAM" id="SignalP"/>
    </source>
</evidence>
<keyword evidence="2" id="KW-0732">Signal</keyword>
<feature type="compositionally biased region" description="Polar residues" evidence="1">
    <location>
        <begin position="67"/>
        <end position="96"/>
    </location>
</feature>
<sequence>MYNVKRVIMVAALGLPLMLSTSAVALADGKPEKVDLDQVMDQDQVQSNTQANVSNAPVSVKGKKNEVTSITKQENTNWQTQEGDWDDNTQNQAAKP</sequence>
<organism evidence="3 4">
    <name type="scientific">Saccharopolyspora phatthalungensis</name>
    <dbReference type="NCBI Taxonomy" id="664693"/>
    <lineage>
        <taxon>Bacteria</taxon>
        <taxon>Bacillati</taxon>
        <taxon>Actinomycetota</taxon>
        <taxon>Actinomycetes</taxon>
        <taxon>Pseudonocardiales</taxon>
        <taxon>Pseudonocardiaceae</taxon>
        <taxon>Saccharopolyspora</taxon>
    </lineage>
</organism>
<dbReference type="AlphaFoldDB" id="A0A840Q823"/>
<feature type="signal peptide" evidence="2">
    <location>
        <begin position="1"/>
        <end position="27"/>
    </location>
</feature>
<proteinExistence type="predicted"/>
<evidence type="ECO:0000256" key="1">
    <source>
        <dbReference type="SAM" id="MobiDB-lite"/>
    </source>
</evidence>
<dbReference type="RefSeq" id="WP_184727707.1">
    <property type="nucleotide sequence ID" value="NZ_JACHIW010000001.1"/>
</dbReference>